<keyword evidence="5" id="KW-1185">Reference proteome</keyword>
<feature type="transmembrane region" description="Helical" evidence="2">
    <location>
        <begin position="138"/>
        <end position="161"/>
    </location>
</feature>
<keyword evidence="2" id="KW-0812">Transmembrane</keyword>
<evidence type="ECO:0000256" key="2">
    <source>
        <dbReference type="SAM" id="Phobius"/>
    </source>
</evidence>
<evidence type="ECO:0000256" key="1">
    <source>
        <dbReference type="SAM" id="MobiDB-lite"/>
    </source>
</evidence>
<dbReference type="Proteomes" id="UP000612585">
    <property type="component" value="Unassembled WGS sequence"/>
</dbReference>
<organism evidence="4 5">
    <name type="scientific">Virgisporangium aurantiacum</name>
    <dbReference type="NCBI Taxonomy" id="175570"/>
    <lineage>
        <taxon>Bacteria</taxon>
        <taxon>Bacillati</taxon>
        <taxon>Actinomycetota</taxon>
        <taxon>Actinomycetes</taxon>
        <taxon>Micromonosporales</taxon>
        <taxon>Micromonosporaceae</taxon>
        <taxon>Virgisporangium</taxon>
    </lineage>
</organism>
<dbReference type="AlphaFoldDB" id="A0A8J3Z4Y2"/>
<evidence type="ECO:0000313" key="5">
    <source>
        <dbReference type="Proteomes" id="UP000612585"/>
    </source>
</evidence>
<dbReference type="EMBL" id="BOPG01000024">
    <property type="protein sequence ID" value="GIJ56497.1"/>
    <property type="molecule type" value="Genomic_DNA"/>
</dbReference>
<dbReference type="Pfam" id="PF08044">
    <property type="entry name" value="DUF1707"/>
    <property type="match status" value="1"/>
</dbReference>
<evidence type="ECO:0000259" key="3">
    <source>
        <dbReference type="Pfam" id="PF08044"/>
    </source>
</evidence>
<reference evidence="4" key="1">
    <citation type="submission" date="2021-01" db="EMBL/GenBank/DDBJ databases">
        <title>Whole genome shotgun sequence of Virgisporangium aurantiacum NBRC 16421.</title>
        <authorList>
            <person name="Komaki H."/>
            <person name="Tamura T."/>
        </authorList>
    </citation>
    <scope>NUCLEOTIDE SEQUENCE</scope>
    <source>
        <strain evidence="4">NBRC 16421</strain>
    </source>
</reference>
<feature type="domain" description="DUF1707" evidence="3">
    <location>
        <begin position="23"/>
        <end position="74"/>
    </location>
</feature>
<accession>A0A8J3Z4Y2</accession>
<keyword evidence="2" id="KW-1133">Transmembrane helix</keyword>
<comment type="caution">
    <text evidence="4">The sequence shown here is derived from an EMBL/GenBank/DDBJ whole genome shotgun (WGS) entry which is preliminary data.</text>
</comment>
<proteinExistence type="predicted"/>
<dbReference type="InterPro" id="IPR012551">
    <property type="entry name" value="DUF1707_SHOCT-like"/>
</dbReference>
<protein>
    <recommendedName>
        <fullName evidence="3">DUF1707 domain-containing protein</fullName>
    </recommendedName>
</protein>
<feature type="transmembrane region" description="Helical" evidence="2">
    <location>
        <begin position="98"/>
        <end position="126"/>
    </location>
</feature>
<feature type="region of interest" description="Disordered" evidence="1">
    <location>
        <begin position="1"/>
        <end position="24"/>
    </location>
</feature>
<keyword evidence="2" id="KW-0472">Membrane</keyword>
<evidence type="ECO:0000313" key="4">
    <source>
        <dbReference type="EMBL" id="GIJ56497.1"/>
    </source>
</evidence>
<sequence>MSHPDTLLGMSTPPDEPGTGPERIGDAQRAAVLDLVDRAYVEGFLDSGEHETRRAGVTGSKAVAELHAQVADLPPQFHWVPAHHPVPPSNRGMAVMSVVLGVVSIPMFLCLGTGAAVGGLAVFAGTRALRQDSSRPTAIAGIVLGAVGVVLGLGFLALLVFSSDQTTVRTR</sequence>
<gene>
    <name evidence="4" type="ORF">Vau01_040130</name>
</gene>
<name>A0A8J3Z4Y2_9ACTN</name>